<dbReference type="PANTHER" id="PTHR37310:SF1">
    <property type="entry name" value="CYTOPLASMIC PROTEIN"/>
    <property type="match status" value="1"/>
</dbReference>
<gene>
    <name evidence="1" type="ORF">BN990_03564</name>
</gene>
<evidence type="ECO:0000313" key="1">
    <source>
        <dbReference type="EMBL" id="CDQ41209.1"/>
    </source>
</evidence>
<dbReference type="OrthoDB" id="5396211at2"/>
<protein>
    <recommendedName>
        <fullName evidence="3">Four-helix bundle copper-binding protein</fullName>
    </recommendedName>
</protein>
<sequence>MPHQQQELISTLHECMTACNHCYNACLQEEDIKMMTTCIQLDRECADICGYVEQAITRGTPFLSELTNVCAAICEACGKECKKHAHNHCQHCAEKCFTCAEACKAA</sequence>
<evidence type="ECO:0008006" key="3">
    <source>
        <dbReference type="Google" id="ProtNLM"/>
    </source>
</evidence>
<reference evidence="2" key="2">
    <citation type="submission" date="2014-05" db="EMBL/GenBank/DDBJ databases">
        <title>Draft genome sequence of Virgibacillus massiliensis Vm-5.</title>
        <authorList>
            <person name="Khelaifia S."/>
            <person name="Croce O."/>
            <person name="Lagier J.C."/>
            <person name="Raoult D."/>
        </authorList>
    </citation>
    <scope>NUCLEOTIDE SEQUENCE [LARGE SCALE GENOMIC DNA]</scope>
    <source>
        <strain evidence="2">Vm-5</strain>
    </source>
</reference>
<dbReference type="CDD" id="cd08026">
    <property type="entry name" value="DUF326"/>
    <property type="match status" value="1"/>
</dbReference>
<dbReference type="eggNOG" id="ENOG5032SB1">
    <property type="taxonomic scope" value="Bacteria"/>
</dbReference>
<evidence type="ECO:0000313" key="2">
    <source>
        <dbReference type="Proteomes" id="UP000028875"/>
    </source>
</evidence>
<dbReference type="PANTHER" id="PTHR37310">
    <property type="entry name" value="CYTOPLASMIC PROTEIN-RELATED"/>
    <property type="match status" value="1"/>
</dbReference>
<dbReference type="InterPro" id="IPR044543">
    <property type="entry name" value="YHJQ-like"/>
</dbReference>
<dbReference type="RefSeq" id="WP_021290523.1">
    <property type="nucleotide sequence ID" value="NZ_BNER01000009.1"/>
</dbReference>
<dbReference type="EMBL" id="CCDP010000002">
    <property type="protein sequence ID" value="CDQ41209.1"/>
    <property type="molecule type" value="Genomic_DNA"/>
</dbReference>
<dbReference type="Proteomes" id="UP000028875">
    <property type="component" value="Unassembled WGS sequence"/>
</dbReference>
<keyword evidence="2" id="KW-1185">Reference proteome</keyword>
<comment type="caution">
    <text evidence="1">The sequence shown here is derived from an EMBL/GenBank/DDBJ whole genome shotgun (WGS) entry which is preliminary data.</text>
</comment>
<name>A0A024QFD5_9BACI</name>
<dbReference type="STRING" id="1462526.BN990_03564"/>
<accession>A0A024QFD5</accession>
<reference evidence="1 2" key="1">
    <citation type="submission" date="2014-03" db="EMBL/GenBank/DDBJ databases">
        <authorList>
            <person name="Urmite Genomes U."/>
        </authorList>
    </citation>
    <scope>NUCLEOTIDE SEQUENCE [LARGE SCALE GENOMIC DNA]</scope>
    <source>
        <strain evidence="1 2">Vm-5</strain>
    </source>
</reference>
<dbReference type="Gene3D" id="1.20.1270.360">
    <property type="match status" value="1"/>
</dbReference>
<dbReference type="InterPro" id="IPR005560">
    <property type="entry name" value="Csp_YhjQ"/>
</dbReference>
<proteinExistence type="predicted"/>
<organism evidence="1 2">
    <name type="scientific">Virgibacillus massiliensis</name>
    <dbReference type="NCBI Taxonomy" id="1462526"/>
    <lineage>
        <taxon>Bacteria</taxon>
        <taxon>Bacillati</taxon>
        <taxon>Bacillota</taxon>
        <taxon>Bacilli</taxon>
        <taxon>Bacillales</taxon>
        <taxon>Bacillaceae</taxon>
        <taxon>Virgibacillus</taxon>
    </lineage>
</organism>
<dbReference type="AlphaFoldDB" id="A0A024QFD5"/>
<dbReference type="Pfam" id="PF03860">
    <property type="entry name" value="Csp"/>
    <property type="match status" value="1"/>
</dbReference>